<sequence>MFYETLNPSSANRSKTNINREAKALFLKHNEMSESVESGLKR</sequence>
<evidence type="ECO:0000313" key="2">
    <source>
        <dbReference type="Proteomes" id="UP000001338"/>
    </source>
</evidence>
<accession>A0A828Z2Z5</accession>
<organism evidence="1 2">
    <name type="scientific">Leptospira weilii str. 2006001853</name>
    <dbReference type="NCBI Taxonomy" id="1001589"/>
    <lineage>
        <taxon>Bacteria</taxon>
        <taxon>Pseudomonadati</taxon>
        <taxon>Spirochaetota</taxon>
        <taxon>Spirochaetia</taxon>
        <taxon>Leptospirales</taxon>
        <taxon>Leptospiraceae</taxon>
        <taxon>Leptospira</taxon>
    </lineage>
</organism>
<protein>
    <submittedName>
        <fullName evidence="1">Uncharacterized protein</fullName>
    </submittedName>
</protein>
<dbReference type="EMBL" id="AFLV02000038">
    <property type="protein sequence ID" value="EKR64640.1"/>
    <property type="molecule type" value="Genomic_DNA"/>
</dbReference>
<comment type="caution">
    <text evidence="1">The sequence shown here is derived from an EMBL/GenBank/DDBJ whole genome shotgun (WGS) entry which is preliminary data.</text>
</comment>
<dbReference type="AlphaFoldDB" id="A0A828Z2Z5"/>
<reference evidence="1 2" key="1">
    <citation type="submission" date="2012-10" db="EMBL/GenBank/DDBJ databases">
        <authorList>
            <person name="Harkins D.M."/>
            <person name="Durkin A.S."/>
            <person name="Brinkac L.M."/>
            <person name="Haft D.H."/>
            <person name="Selengut J.D."/>
            <person name="Sanka R."/>
            <person name="DePew J."/>
            <person name="Purushe J."/>
            <person name="Whelen A.C."/>
            <person name="Vinetz J.M."/>
            <person name="Sutton G.G."/>
            <person name="Nierman W.C."/>
            <person name="Fouts D.E."/>
        </authorList>
    </citation>
    <scope>NUCLEOTIDE SEQUENCE [LARGE SCALE GENOMIC DNA]</scope>
    <source>
        <strain evidence="1 2">2006001853</strain>
    </source>
</reference>
<proteinExistence type="predicted"/>
<dbReference type="Proteomes" id="UP000001338">
    <property type="component" value="Unassembled WGS sequence"/>
</dbReference>
<evidence type="ECO:0000313" key="1">
    <source>
        <dbReference type="EMBL" id="EKR64640.1"/>
    </source>
</evidence>
<gene>
    <name evidence="1" type="ORF">LEP1GSC036_3285</name>
</gene>
<name>A0A828Z2Z5_9LEPT</name>